<keyword evidence="1" id="KW-0378">Hydrolase</keyword>
<name>A0A4R4A7W4_MARGR</name>
<dbReference type="GO" id="GO:0016787">
    <property type="term" value="F:hydrolase activity"/>
    <property type="evidence" value="ECO:0007669"/>
    <property type="project" value="UniProtKB-KW"/>
</dbReference>
<evidence type="ECO:0000313" key="1">
    <source>
        <dbReference type="EMBL" id="TCW34951.1"/>
    </source>
</evidence>
<protein>
    <submittedName>
        <fullName evidence="1">Protein tyrosine phosphatase (PTP) superfamily phosphohydrolase (DUF442 family)</fullName>
    </submittedName>
</protein>
<evidence type="ECO:0000313" key="2">
    <source>
        <dbReference type="Proteomes" id="UP000295247"/>
    </source>
</evidence>
<dbReference type="CDD" id="cd14503">
    <property type="entry name" value="PTP-bact"/>
    <property type="match status" value="1"/>
</dbReference>
<dbReference type="InterPro" id="IPR029021">
    <property type="entry name" value="Prot-tyrosine_phosphatase-like"/>
</dbReference>
<dbReference type="RefSeq" id="WP_132230103.1">
    <property type="nucleotide sequence ID" value="NZ_SMDC01000008.1"/>
</dbReference>
<dbReference type="EMBL" id="SMDC01000008">
    <property type="protein sequence ID" value="TCW34951.1"/>
    <property type="molecule type" value="Genomic_DNA"/>
</dbReference>
<proteinExistence type="predicted"/>
<accession>A0A4R4A7W4</accession>
<dbReference type="SUPFAM" id="SSF52799">
    <property type="entry name" value="(Phosphotyrosine protein) phosphatases II"/>
    <property type="match status" value="1"/>
</dbReference>
<dbReference type="AlphaFoldDB" id="A0A4R4A7W4"/>
<organism evidence="1 2">
    <name type="scientific">Marichromatium gracile</name>
    <name type="common">Chromatium gracile</name>
    <dbReference type="NCBI Taxonomy" id="1048"/>
    <lineage>
        <taxon>Bacteria</taxon>
        <taxon>Pseudomonadati</taxon>
        <taxon>Pseudomonadota</taxon>
        <taxon>Gammaproteobacteria</taxon>
        <taxon>Chromatiales</taxon>
        <taxon>Chromatiaceae</taxon>
        <taxon>Marichromatium</taxon>
    </lineage>
</organism>
<reference evidence="1 2" key="1">
    <citation type="submission" date="2019-03" db="EMBL/GenBank/DDBJ databases">
        <title>Genomic Encyclopedia of Type Strains, Phase IV (KMG-IV): sequencing the most valuable type-strain genomes for metagenomic binning, comparative biology and taxonomic classification.</title>
        <authorList>
            <person name="Goeker M."/>
        </authorList>
    </citation>
    <scope>NUCLEOTIDE SEQUENCE [LARGE SCALE GENOMIC DNA]</scope>
    <source>
        <strain evidence="1 2">DSM 203</strain>
    </source>
</reference>
<dbReference type="Proteomes" id="UP000295247">
    <property type="component" value="Unassembled WGS sequence"/>
</dbReference>
<sequence>MDAENTHQVFDWLWTSGQLSEADIAALPRLGVDTVINLAPPTAHNALPGEAERITALGLSYIQIPVDWEQPQVSDYQTFSVLLRALQREGRHVWVHCARNMRVSAFVYLYRRIELGEAEEVARFPMREVWVGDGVWGEFIVSFAKGID</sequence>
<comment type="caution">
    <text evidence="1">The sequence shown here is derived from an EMBL/GenBank/DDBJ whole genome shotgun (WGS) entry which is preliminary data.</text>
</comment>
<dbReference type="Gene3D" id="3.90.190.10">
    <property type="entry name" value="Protein tyrosine phosphatase superfamily"/>
    <property type="match status" value="1"/>
</dbReference>
<gene>
    <name evidence="1" type="ORF">EDC29_108115</name>
</gene>